<accession>A0A7D3XMG2</accession>
<evidence type="ECO:0000313" key="1">
    <source>
        <dbReference type="EMBL" id="QKG81115.1"/>
    </source>
</evidence>
<dbReference type="AlphaFoldDB" id="A0A7D3XMG2"/>
<proteinExistence type="predicted"/>
<dbReference type="KEGG" id="ttz:FHG85_12845"/>
<protein>
    <submittedName>
        <fullName evidence="1">Uncharacterized protein</fullName>
    </submittedName>
</protein>
<keyword evidence="2" id="KW-1185">Reference proteome</keyword>
<dbReference type="EMBL" id="CP041345">
    <property type="protein sequence ID" value="QKG81115.1"/>
    <property type="molecule type" value="Genomic_DNA"/>
</dbReference>
<evidence type="ECO:0000313" key="2">
    <source>
        <dbReference type="Proteomes" id="UP000500961"/>
    </source>
</evidence>
<name>A0A7D3XMG2_9BACT</name>
<dbReference type="Proteomes" id="UP000500961">
    <property type="component" value="Chromosome"/>
</dbReference>
<sequence>MKKFIAIISLTFAINTMCFSQGTININLSTFEKYIENKNGSVQQISTSKSQKIEGTSKLFEDWQKGTVKMTNGDLITVDSLNFDIYSNNILFSYNGKEYYVSDNNKIEFFQFNNQKFINLRNPSYPNSFFQILSDGETIKLLKLYKCSIVEGTPGNGIIDATNDKFTIMSDYYIYTAKQGIMKFSPSKKRVLDIMSDYRKEVESFIKKNRIKFRREDDLVKLFNYLSSLNTL</sequence>
<reference evidence="1 2" key="1">
    <citation type="submission" date="2019-07" db="EMBL/GenBank/DDBJ databases">
        <title>Thalassofilum flectens gen. nov., sp. nov., a novel moderate thermophilic anaerobe from a shallow sea hot spring in Kunashir Island (Russia), representing a new family in the order Bacteroidales, and proposal of Thalassofilacea fam. nov.</title>
        <authorList>
            <person name="Kochetkova T.V."/>
            <person name="Podosokorskaya O.A."/>
            <person name="Novikov A."/>
            <person name="Elcheninov A.G."/>
            <person name="Toshchakov S.V."/>
            <person name="Kublanov I.V."/>
        </authorList>
    </citation>
    <scope>NUCLEOTIDE SEQUENCE [LARGE SCALE GENOMIC DNA]</scope>
    <source>
        <strain evidence="1 2">38-H</strain>
    </source>
</reference>
<gene>
    <name evidence="1" type="ORF">FHG85_12845</name>
</gene>
<dbReference type="RefSeq" id="WP_173076558.1">
    <property type="nucleotide sequence ID" value="NZ_CP041345.1"/>
</dbReference>
<organism evidence="1 2">
    <name type="scientific">Tenuifilum thalassicum</name>
    <dbReference type="NCBI Taxonomy" id="2590900"/>
    <lineage>
        <taxon>Bacteria</taxon>
        <taxon>Pseudomonadati</taxon>
        <taxon>Bacteroidota</taxon>
        <taxon>Bacteroidia</taxon>
        <taxon>Bacteroidales</taxon>
        <taxon>Tenuifilaceae</taxon>
        <taxon>Tenuifilum</taxon>
    </lineage>
</organism>